<dbReference type="AlphaFoldDB" id="A0A1I5K3T8"/>
<dbReference type="InterPro" id="IPR041633">
    <property type="entry name" value="Polbeta"/>
</dbReference>
<organism evidence="2 3">
    <name type="scientific">Pseudomonas borbori</name>
    <dbReference type="NCBI Taxonomy" id="289003"/>
    <lineage>
        <taxon>Bacteria</taxon>
        <taxon>Pseudomonadati</taxon>
        <taxon>Pseudomonadota</taxon>
        <taxon>Gammaproteobacteria</taxon>
        <taxon>Pseudomonadales</taxon>
        <taxon>Pseudomonadaceae</taxon>
        <taxon>Pseudomonas</taxon>
    </lineage>
</organism>
<evidence type="ECO:0000259" key="1">
    <source>
        <dbReference type="Pfam" id="PF18765"/>
    </source>
</evidence>
<gene>
    <name evidence="2" type="ORF">SAMN05216190_1016</name>
</gene>
<dbReference type="CDD" id="cd05403">
    <property type="entry name" value="NT_KNTase_like"/>
    <property type="match status" value="1"/>
</dbReference>
<keyword evidence="3" id="KW-1185">Reference proteome</keyword>
<evidence type="ECO:0000313" key="2">
    <source>
        <dbReference type="EMBL" id="SFO79764.1"/>
    </source>
</evidence>
<keyword evidence="2" id="KW-0808">Transferase</keyword>
<protein>
    <submittedName>
        <fullName evidence="2">Predicted nucleotidyltransferase</fullName>
    </submittedName>
</protein>
<evidence type="ECO:0000313" key="3">
    <source>
        <dbReference type="Proteomes" id="UP000198784"/>
    </source>
</evidence>
<dbReference type="Proteomes" id="UP000198784">
    <property type="component" value="Unassembled WGS sequence"/>
</dbReference>
<dbReference type="Gene3D" id="3.30.460.10">
    <property type="entry name" value="Beta Polymerase, domain 2"/>
    <property type="match status" value="1"/>
</dbReference>
<dbReference type="Pfam" id="PF18765">
    <property type="entry name" value="Polbeta"/>
    <property type="match status" value="1"/>
</dbReference>
<dbReference type="OrthoDB" id="9803106at2"/>
<dbReference type="InterPro" id="IPR043519">
    <property type="entry name" value="NT_sf"/>
</dbReference>
<accession>A0A1I5K3T8</accession>
<dbReference type="SUPFAM" id="SSF81301">
    <property type="entry name" value="Nucleotidyltransferase"/>
    <property type="match status" value="1"/>
</dbReference>
<name>A0A1I5K3T8_9PSED</name>
<sequence>MSEVEGSGLPAASIKAIQQVFHRYPGIRQAILYGSRAKGNFRPGSDIDLTLKGDLTYQQLLRIETELDDVLLPYKIDLSLYELLDNPALIEHIDRVGKLFYTASDS</sequence>
<dbReference type="GO" id="GO:0016740">
    <property type="term" value="F:transferase activity"/>
    <property type="evidence" value="ECO:0007669"/>
    <property type="project" value="UniProtKB-KW"/>
</dbReference>
<dbReference type="EMBL" id="FOWX01000001">
    <property type="protein sequence ID" value="SFO79764.1"/>
    <property type="molecule type" value="Genomic_DNA"/>
</dbReference>
<proteinExistence type="predicted"/>
<feature type="domain" description="Polymerase beta nucleotidyltransferase" evidence="1">
    <location>
        <begin position="16"/>
        <end position="104"/>
    </location>
</feature>
<dbReference type="STRING" id="289003.SAMN05216190_1016"/>
<dbReference type="RefSeq" id="WP_090496539.1">
    <property type="nucleotide sequence ID" value="NZ_FOWX01000001.1"/>
</dbReference>
<reference evidence="3" key="1">
    <citation type="submission" date="2016-10" db="EMBL/GenBank/DDBJ databases">
        <authorList>
            <person name="Varghese N."/>
            <person name="Submissions S."/>
        </authorList>
    </citation>
    <scope>NUCLEOTIDE SEQUENCE [LARGE SCALE GENOMIC DNA]</scope>
    <source>
        <strain evidence="3">DSM 17834</strain>
    </source>
</reference>